<dbReference type="InterPro" id="IPR027417">
    <property type="entry name" value="P-loop_NTPase"/>
</dbReference>
<gene>
    <name evidence="3" type="ordered locus">Mahau_2585</name>
</gene>
<proteinExistence type="predicted"/>
<evidence type="ECO:0000313" key="4">
    <source>
        <dbReference type="Proteomes" id="UP000008457"/>
    </source>
</evidence>
<dbReference type="HOGENOM" id="CLU_062999_0_0_9"/>
<dbReference type="PANTHER" id="PTHR30050:SF4">
    <property type="entry name" value="ATP-BINDING PROTEIN RV3427C IN INSERTION SEQUENCE-RELATED"/>
    <property type="match status" value="1"/>
</dbReference>
<evidence type="ECO:0000256" key="1">
    <source>
        <dbReference type="SAM" id="Coils"/>
    </source>
</evidence>
<dbReference type="CDD" id="cd00009">
    <property type="entry name" value="AAA"/>
    <property type="match status" value="1"/>
</dbReference>
<keyword evidence="4" id="KW-1185">Reference proteome</keyword>
<organism evidence="3 4">
    <name type="scientific">Mahella australiensis (strain DSM 15567 / CIP 107919 / 50-1 BON)</name>
    <dbReference type="NCBI Taxonomy" id="697281"/>
    <lineage>
        <taxon>Bacteria</taxon>
        <taxon>Bacillati</taxon>
        <taxon>Bacillota</taxon>
        <taxon>Clostridia</taxon>
        <taxon>Thermoanaerobacterales</taxon>
        <taxon>Thermoanaerobacterales Family IV. Incertae Sedis</taxon>
        <taxon>Mahella</taxon>
    </lineage>
</organism>
<dbReference type="PANTHER" id="PTHR30050">
    <property type="entry name" value="CHROMOSOMAL REPLICATION INITIATOR PROTEIN DNAA"/>
    <property type="match status" value="1"/>
</dbReference>
<dbReference type="eggNOG" id="COG1484">
    <property type="taxonomic scope" value="Bacteria"/>
</dbReference>
<sequence length="327" mass="37941">MASARDYYDIFQQYQQRRDRAERLLIERKDEIYRLIPEIAKIDDEIRQLGMSISKAMLNHEINSQQAVDELEHKLEELRDRKRRLLISAGYSEDYLSPQYICKDCQDTGYIGAQKCHCLRQALIDRAYAQSNLGHMLQAQTFDTFDITRYSDQPVDGEAMTPRENMEMIYAACLAFVEDFDRSPENLLFYGPTGLGKTFLSSCIARELLDRGKTVLYQTAFSIFEILREYKFSLNKSDYIPQQFDMLLDVDLLIIDDLGTELNNSFISSELFNVLNSRLLAGKKTIISTNLTLSQLNDAYSERIISRIIGHYTILKFYGDDIRKQLA</sequence>
<dbReference type="EMBL" id="CP002360">
    <property type="protein sequence ID" value="AEE97730.1"/>
    <property type="molecule type" value="Genomic_DNA"/>
</dbReference>
<dbReference type="Proteomes" id="UP000008457">
    <property type="component" value="Chromosome"/>
</dbReference>
<dbReference type="Gene3D" id="3.40.50.300">
    <property type="entry name" value="P-loop containing nucleotide triphosphate hydrolases"/>
    <property type="match status" value="1"/>
</dbReference>
<feature type="domain" description="AAA+ ATPase" evidence="2">
    <location>
        <begin position="183"/>
        <end position="315"/>
    </location>
</feature>
<dbReference type="KEGG" id="mas:Mahau_2585"/>
<evidence type="ECO:0000259" key="2">
    <source>
        <dbReference type="SMART" id="SM00382"/>
    </source>
</evidence>
<reference evidence="3 4" key="2">
    <citation type="journal article" date="2011" name="Stand. Genomic Sci.">
        <title>Complete genome sequence of Mahella australiensis type strain (50-1 BON).</title>
        <authorList>
            <person name="Sikorski J."/>
            <person name="Teshima H."/>
            <person name="Nolan M."/>
            <person name="Lucas S."/>
            <person name="Hammon N."/>
            <person name="Deshpande S."/>
            <person name="Cheng J.F."/>
            <person name="Pitluck S."/>
            <person name="Liolios K."/>
            <person name="Pagani I."/>
            <person name="Ivanova N."/>
            <person name="Huntemann M."/>
            <person name="Mavromatis K."/>
            <person name="Ovchinikova G."/>
            <person name="Pati A."/>
            <person name="Tapia R."/>
            <person name="Han C."/>
            <person name="Goodwin L."/>
            <person name="Chen A."/>
            <person name="Palaniappan K."/>
            <person name="Land M."/>
            <person name="Hauser L."/>
            <person name="Ngatchou-Djao O.D."/>
            <person name="Rohde M."/>
            <person name="Pukall R."/>
            <person name="Spring S."/>
            <person name="Abt B."/>
            <person name="Goker M."/>
            <person name="Detter J.C."/>
            <person name="Woyke T."/>
            <person name="Bristow J."/>
            <person name="Markowitz V."/>
            <person name="Hugenholtz P."/>
            <person name="Eisen J.A."/>
            <person name="Kyrpides N.C."/>
            <person name="Klenk H.P."/>
            <person name="Lapidus A."/>
        </authorList>
    </citation>
    <scope>NUCLEOTIDE SEQUENCE [LARGE SCALE GENOMIC DNA]</scope>
    <source>
        <strain evidence="4">DSM 15567 / CIP 107919 / 50-1 BON</strain>
    </source>
</reference>
<dbReference type="SMART" id="SM00382">
    <property type="entry name" value="AAA"/>
    <property type="match status" value="1"/>
</dbReference>
<dbReference type="Pfam" id="PF01695">
    <property type="entry name" value="IstB_IS21"/>
    <property type="match status" value="1"/>
</dbReference>
<keyword evidence="1" id="KW-0175">Coiled coil</keyword>
<keyword evidence="3" id="KW-0067">ATP-binding</keyword>
<evidence type="ECO:0000313" key="3">
    <source>
        <dbReference type="EMBL" id="AEE97730.1"/>
    </source>
</evidence>
<reference evidence="4" key="1">
    <citation type="submission" date="2010-11" db="EMBL/GenBank/DDBJ databases">
        <title>The complete genome of Mahella australiensis DSM 15567.</title>
        <authorList>
            <consortium name="US DOE Joint Genome Institute (JGI-PGF)"/>
            <person name="Lucas S."/>
            <person name="Copeland A."/>
            <person name="Lapidus A."/>
            <person name="Bruce D."/>
            <person name="Goodwin L."/>
            <person name="Pitluck S."/>
            <person name="Kyrpides N."/>
            <person name="Mavromatis K."/>
            <person name="Pagani I."/>
            <person name="Ivanova N."/>
            <person name="Teshima H."/>
            <person name="Brettin T."/>
            <person name="Detter J.C."/>
            <person name="Han C."/>
            <person name="Tapia R."/>
            <person name="Land M."/>
            <person name="Hauser L."/>
            <person name="Markowitz V."/>
            <person name="Cheng J.-F."/>
            <person name="Hugenholtz P."/>
            <person name="Woyke T."/>
            <person name="Wu D."/>
            <person name="Spring S."/>
            <person name="Pukall R."/>
            <person name="Steenblock K."/>
            <person name="Schneider S."/>
            <person name="Klenk H.-P."/>
            <person name="Eisen J.A."/>
        </authorList>
    </citation>
    <scope>NUCLEOTIDE SEQUENCE [LARGE SCALE GENOMIC DNA]</scope>
    <source>
        <strain evidence="4">DSM 15567 / CIP 107919 / 50-1 BON</strain>
    </source>
</reference>
<dbReference type="AlphaFoldDB" id="F3ZY34"/>
<dbReference type="RefSeq" id="WP_013782153.1">
    <property type="nucleotide sequence ID" value="NC_015520.1"/>
</dbReference>
<dbReference type="SUPFAM" id="SSF52540">
    <property type="entry name" value="P-loop containing nucleoside triphosphate hydrolases"/>
    <property type="match status" value="1"/>
</dbReference>
<accession>F3ZY34</accession>
<dbReference type="STRING" id="697281.Mahau_2585"/>
<feature type="coiled-coil region" evidence="1">
    <location>
        <begin position="61"/>
        <end position="88"/>
    </location>
</feature>
<dbReference type="GO" id="GO:0005524">
    <property type="term" value="F:ATP binding"/>
    <property type="evidence" value="ECO:0007669"/>
    <property type="project" value="UniProtKB-KW"/>
</dbReference>
<protein>
    <submittedName>
        <fullName evidence="3">IstB domain protein ATP-binding protein</fullName>
    </submittedName>
</protein>
<name>F3ZY34_MAHA5</name>
<keyword evidence="3" id="KW-0547">Nucleotide-binding</keyword>
<dbReference type="GO" id="GO:0006260">
    <property type="term" value="P:DNA replication"/>
    <property type="evidence" value="ECO:0007669"/>
    <property type="project" value="TreeGrafter"/>
</dbReference>
<dbReference type="NCBIfam" id="NF005304">
    <property type="entry name" value="PRK06835.1"/>
    <property type="match status" value="1"/>
</dbReference>
<dbReference type="InterPro" id="IPR003593">
    <property type="entry name" value="AAA+_ATPase"/>
</dbReference>
<dbReference type="InterPro" id="IPR002611">
    <property type="entry name" value="IstB_ATP-bd"/>
</dbReference>